<evidence type="ECO:0000313" key="7">
    <source>
        <dbReference type="Proteomes" id="UP000676079"/>
    </source>
</evidence>
<sequence length="261" mass="28758">MPINPSDGRSPVQQVADDLRARIESEDLGPGAQLPVTHVLVSHYGVSHDTVRHAIARLKAAGLVETKRGKGTFVRRTPPMKCLGAERYSRSKRAQGKVAFIADREEAGRGWSRDDQTQSVRECSATKEVAKALKIAEGDPVIERARVVVDKGEPTQILTSWYRREDVEGTPIMDPSPGPAGHGGGYSALDDRGIGPDEIQEEISARMPTAEEEKVLHLLSGEPVFDLKRTAFDATGRPVEYARGTYRSSHFVWSYRFKVPD</sequence>
<dbReference type="SUPFAM" id="SSF64288">
    <property type="entry name" value="Chorismate lyase-like"/>
    <property type="match status" value="1"/>
</dbReference>
<dbReference type="PROSITE" id="PS50949">
    <property type="entry name" value="HTH_GNTR"/>
    <property type="match status" value="1"/>
</dbReference>
<evidence type="ECO:0000256" key="4">
    <source>
        <dbReference type="SAM" id="MobiDB-lite"/>
    </source>
</evidence>
<dbReference type="PANTHER" id="PTHR44846">
    <property type="entry name" value="MANNOSYL-D-GLYCERATE TRANSPORT/METABOLISM SYSTEM REPRESSOR MNGR-RELATED"/>
    <property type="match status" value="1"/>
</dbReference>
<dbReference type="Gene3D" id="3.40.1410.10">
    <property type="entry name" value="Chorismate lyase-like"/>
    <property type="match status" value="1"/>
</dbReference>
<keyword evidence="7" id="KW-1185">Reference proteome</keyword>
<keyword evidence="6" id="KW-0614">Plasmid</keyword>
<dbReference type="Pfam" id="PF00392">
    <property type="entry name" value="GntR"/>
    <property type="match status" value="1"/>
</dbReference>
<dbReference type="InterPro" id="IPR036390">
    <property type="entry name" value="WH_DNA-bd_sf"/>
</dbReference>
<dbReference type="Gene3D" id="1.10.10.10">
    <property type="entry name" value="Winged helix-like DNA-binding domain superfamily/Winged helix DNA-binding domain"/>
    <property type="match status" value="1"/>
</dbReference>
<accession>A0ABX8BZY5</accession>
<name>A0ABX8BZY5_9ACTN</name>
<dbReference type="InterPro" id="IPR036388">
    <property type="entry name" value="WH-like_DNA-bd_sf"/>
</dbReference>
<dbReference type="PANTHER" id="PTHR44846:SF17">
    <property type="entry name" value="GNTR-FAMILY TRANSCRIPTIONAL REGULATOR"/>
    <property type="match status" value="1"/>
</dbReference>
<dbReference type="SUPFAM" id="SSF46785">
    <property type="entry name" value="Winged helix' DNA-binding domain"/>
    <property type="match status" value="1"/>
</dbReference>
<gene>
    <name evidence="6" type="ORF">KGD84_32220</name>
</gene>
<keyword evidence="3" id="KW-0804">Transcription</keyword>
<proteinExistence type="predicted"/>
<evidence type="ECO:0000259" key="5">
    <source>
        <dbReference type="PROSITE" id="PS50949"/>
    </source>
</evidence>
<protein>
    <submittedName>
        <fullName evidence="6">GntR family transcriptional regulator</fullName>
    </submittedName>
</protein>
<keyword evidence="1" id="KW-0805">Transcription regulation</keyword>
<evidence type="ECO:0000256" key="2">
    <source>
        <dbReference type="ARBA" id="ARBA00023125"/>
    </source>
</evidence>
<dbReference type="SMART" id="SM00345">
    <property type="entry name" value="HTH_GNTR"/>
    <property type="match status" value="1"/>
</dbReference>
<keyword evidence="2" id="KW-0238">DNA-binding</keyword>
<dbReference type="Proteomes" id="UP000676079">
    <property type="component" value="Plasmid unnamed2"/>
</dbReference>
<evidence type="ECO:0000256" key="3">
    <source>
        <dbReference type="ARBA" id="ARBA00023163"/>
    </source>
</evidence>
<dbReference type="InterPro" id="IPR028978">
    <property type="entry name" value="Chorismate_lyase_/UTRA_dom_sf"/>
</dbReference>
<dbReference type="RefSeq" id="WP_220566119.1">
    <property type="nucleotide sequence ID" value="NZ_CP074134.1"/>
</dbReference>
<evidence type="ECO:0000256" key="1">
    <source>
        <dbReference type="ARBA" id="ARBA00023015"/>
    </source>
</evidence>
<reference evidence="7" key="1">
    <citation type="submission" date="2021-05" db="EMBL/GenBank/DDBJ databases">
        <title>Direct Submission.</title>
        <authorList>
            <person name="Li K."/>
            <person name="Gao J."/>
        </authorList>
    </citation>
    <scope>NUCLEOTIDE SEQUENCE [LARGE SCALE GENOMIC DNA]</scope>
    <source>
        <strain evidence="7">Mg02</strain>
        <plasmid evidence="7">unnamed2</plasmid>
    </source>
</reference>
<feature type="domain" description="HTH gntR-type" evidence="5">
    <location>
        <begin position="9"/>
        <end position="77"/>
    </location>
</feature>
<dbReference type="InterPro" id="IPR050679">
    <property type="entry name" value="Bact_HTH_transcr_reg"/>
</dbReference>
<dbReference type="CDD" id="cd07377">
    <property type="entry name" value="WHTH_GntR"/>
    <property type="match status" value="1"/>
</dbReference>
<dbReference type="InterPro" id="IPR000524">
    <property type="entry name" value="Tscrpt_reg_HTH_GntR"/>
</dbReference>
<organism evidence="6 7">
    <name type="scientific">Nocardiopsis changdeensis</name>
    <dbReference type="NCBI Taxonomy" id="2831969"/>
    <lineage>
        <taxon>Bacteria</taxon>
        <taxon>Bacillati</taxon>
        <taxon>Actinomycetota</taxon>
        <taxon>Actinomycetes</taxon>
        <taxon>Streptosporangiales</taxon>
        <taxon>Nocardiopsidaceae</taxon>
        <taxon>Nocardiopsis</taxon>
    </lineage>
</organism>
<dbReference type="Pfam" id="PF07702">
    <property type="entry name" value="UTRA"/>
    <property type="match status" value="1"/>
</dbReference>
<dbReference type="InterPro" id="IPR011663">
    <property type="entry name" value="UTRA"/>
</dbReference>
<geneLocation type="plasmid" evidence="6 7">
    <name>unnamed2</name>
</geneLocation>
<feature type="region of interest" description="Disordered" evidence="4">
    <location>
        <begin position="168"/>
        <end position="191"/>
    </location>
</feature>
<dbReference type="EMBL" id="CP074134">
    <property type="protein sequence ID" value="QUX26368.1"/>
    <property type="molecule type" value="Genomic_DNA"/>
</dbReference>
<evidence type="ECO:0000313" key="6">
    <source>
        <dbReference type="EMBL" id="QUX26368.1"/>
    </source>
</evidence>
<dbReference type="SMART" id="SM00866">
    <property type="entry name" value="UTRA"/>
    <property type="match status" value="1"/>
</dbReference>